<organism evidence="2 3">
    <name type="scientific">Solanum verrucosum</name>
    <dbReference type="NCBI Taxonomy" id="315347"/>
    <lineage>
        <taxon>Eukaryota</taxon>
        <taxon>Viridiplantae</taxon>
        <taxon>Streptophyta</taxon>
        <taxon>Embryophyta</taxon>
        <taxon>Tracheophyta</taxon>
        <taxon>Spermatophyta</taxon>
        <taxon>Magnoliopsida</taxon>
        <taxon>eudicotyledons</taxon>
        <taxon>Gunneridae</taxon>
        <taxon>Pentapetalae</taxon>
        <taxon>asterids</taxon>
        <taxon>lamiids</taxon>
        <taxon>Solanales</taxon>
        <taxon>Solanaceae</taxon>
        <taxon>Solanoideae</taxon>
        <taxon>Solaneae</taxon>
        <taxon>Solanum</taxon>
    </lineage>
</organism>
<proteinExistence type="predicted"/>
<evidence type="ECO:0000256" key="1">
    <source>
        <dbReference type="SAM" id="MobiDB-lite"/>
    </source>
</evidence>
<dbReference type="Proteomes" id="UP001234989">
    <property type="component" value="Chromosome 1"/>
</dbReference>
<dbReference type="EMBL" id="CP133612">
    <property type="protein sequence ID" value="WMV09653.1"/>
    <property type="molecule type" value="Genomic_DNA"/>
</dbReference>
<evidence type="ECO:0008006" key="4">
    <source>
        <dbReference type="Google" id="ProtNLM"/>
    </source>
</evidence>
<evidence type="ECO:0000313" key="2">
    <source>
        <dbReference type="EMBL" id="WMV09653.1"/>
    </source>
</evidence>
<accession>A0AAF0TA04</accession>
<sequence length="117" mass="12930">MKEGELPCKGGESLWNSNAHSPKVASGEQIHGQGRHMVQAMKTQANREVIAPLNLNVGTTATRTRNFTRMNSPEFHGSKTDKDPQELIDEVYKIVGIMGSYMVEKVELDAYQLKGVA</sequence>
<protein>
    <recommendedName>
        <fullName evidence="4">Gag-pol polyprotein</fullName>
    </recommendedName>
</protein>
<reference evidence="2" key="1">
    <citation type="submission" date="2023-08" db="EMBL/GenBank/DDBJ databases">
        <title>A de novo genome assembly of Solanum verrucosum Schlechtendal, a Mexican diploid species geographically isolated from the other diploid A-genome species in potato relatives.</title>
        <authorList>
            <person name="Hosaka K."/>
        </authorList>
    </citation>
    <scope>NUCLEOTIDE SEQUENCE</scope>
    <source>
        <tissue evidence="2">Young leaves</tissue>
    </source>
</reference>
<gene>
    <name evidence="2" type="ORF">MTR67_003038</name>
</gene>
<feature type="region of interest" description="Disordered" evidence="1">
    <location>
        <begin position="1"/>
        <end position="34"/>
    </location>
</feature>
<name>A0AAF0TA04_SOLVR</name>
<keyword evidence="3" id="KW-1185">Reference proteome</keyword>
<evidence type="ECO:0000313" key="3">
    <source>
        <dbReference type="Proteomes" id="UP001234989"/>
    </source>
</evidence>
<dbReference type="AlphaFoldDB" id="A0AAF0TA04"/>